<feature type="transmembrane region" description="Helical" evidence="2">
    <location>
        <begin position="75"/>
        <end position="94"/>
    </location>
</feature>
<reference evidence="4 5" key="1">
    <citation type="submission" date="2018-08" db="EMBL/GenBank/DDBJ databases">
        <title>Aeromicrobium sp. M2KJ-4, whole genome shotgun sequence.</title>
        <authorList>
            <person name="Tuo L."/>
        </authorList>
    </citation>
    <scope>NUCLEOTIDE SEQUENCE [LARGE SCALE GENOMIC DNA]</scope>
    <source>
        <strain evidence="4 5">M2KJ-4</strain>
    </source>
</reference>
<dbReference type="Gene3D" id="3.90.420.10">
    <property type="entry name" value="Oxidoreductase, molybdopterin-binding domain"/>
    <property type="match status" value="1"/>
</dbReference>
<dbReference type="AlphaFoldDB" id="A0A371PCB7"/>
<dbReference type="RefSeq" id="WP_119703339.1">
    <property type="nucleotide sequence ID" value="NZ_JBHSOI010000001.1"/>
</dbReference>
<feature type="compositionally biased region" description="Polar residues" evidence="1">
    <location>
        <begin position="490"/>
        <end position="499"/>
    </location>
</feature>
<comment type="caution">
    <text evidence="4">The sequence shown here is derived from an EMBL/GenBank/DDBJ whole genome shotgun (WGS) entry which is preliminary data.</text>
</comment>
<dbReference type="Proteomes" id="UP000265581">
    <property type="component" value="Unassembled WGS sequence"/>
</dbReference>
<keyword evidence="2" id="KW-1133">Transmembrane helix</keyword>
<dbReference type="Pfam" id="PF00174">
    <property type="entry name" value="Oxidored_molyb"/>
    <property type="match status" value="1"/>
</dbReference>
<keyword evidence="2" id="KW-0812">Transmembrane</keyword>
<protein>
    <submittedName>
        <fullName evidence="4">Molybdopterin-binding oxidoreductase</fullName>
    </submittedName>
</protein>
<evidence type="ECO:0000313" key="4">
    <source>
        <dbReference type="EMBL" id="REK73226.1"/>
    </source>
</evidence>
<feature type="transmembrane region" description="Helical" evidence="2">
    <location>
        <begin position="131"/>
        <end position="150"/>
    </location>
</feature>
<keyword evidence="5" id="KW-1185">Reference proteome</keyword>
<evidence type="ECO:0000259" key="3">
    <source>
        <dbReference type="Pfam" id="PF00174"/>
    </source>
</evidence>
<proteinExistence type="predicted"/>
<evidence type="ECO:0000256" key="1">
    <source>
        <dbReference type="SAM" id="MobiDB-lite"/>
    </source>
</evidence>
<dbReference type="GO" id="GO:0043546">
    <property type="term" value="F:molybdopterin cofactor binding"/>
    <property type="evidence" value="ECO:0007669"/>
    <property type="project" value="TreeGrafter"/>
</dbReference>
<dbReference type="OrthoDB" id="9795587at2"/>
<dbReference type="InterPro" id="IPR036374">
    <property type="entry name" value="OxRdtase_Mopterin-bd_sf"/>
</dbReference>
<dbReference type="SUPFAM" id="SSF81296">
    <property type="entry name" value="E set domains"/>
    <property type="match status" value="1"/>
</dbReference>
<evidence type="ECO:0000313" key="5">
    <source>
        <dbReference type="Proteomes" id="UP000265581"/>
    </source>
</evidence>
<feature type="transmembrane region" description="Helical" evidence="2">
    <location>
        <begin position="101"/>
        <end position="119"/>
    </location>
</feature>
<dbReference type="GO" id="GO:0020037">
    <property type="term" value="F:heme binding"/>
    <property type="evidence" value="ECO:0007669"/>
    <property type="project" value="TreeGrafter"/>
</dbReference>
<dbReference type="EMBL" id="QUBR01000001">
    <property type="protein sequence ID" value="REK73226.1"/>
    <property type="molecule type" value="Genomic_DNA"/>
</dbReference>
<evidence type="ECO:0000256" key="2">
    <source>
        <dbReference type="SAM" id="Phobius"/>
    </source>
</evidence>
<dbReference type="PANTHER" id="PTHR19372">
    <property type="entry name" value="SULFITE REDUCTASE"/>
    <property type="match status" value="1"/>
</dbReference>
<accession>A0A371PCB7</accession>
<dbReference type="Gene3D" id="2.60.40.650">
    <property type="match status" value="1"/>
</dbReference>
<dbReference type="InterPro" id="IPR014756">
    <property type="entry name" value="Ig_E-set"/>
</dbReference>
<feature type="domain" description="Oxidoreductase molybdopterin-binding" evidence="3">
    <location>
        <begin position="245"/>
        <end position="397"/>
    </location>
</feature>
<sequence length="519" mass="54718">MTTPTATRSAAPWWAGAIAGFLAAASGVAVGTAVAAPLQGVPSPIESVGNRAIDYAPPFLKEFAVKQFGTADKPVLIGGVIATLALVAIVAGIVGRRRPRVALAVVAVLGGIAIVAAAIDRTSTASRALTLVPSVVTLLVSLGSMLVLLANLRAREQAAADHPLGLGRRGFLKASLGVTALVVIGGAVGQVFGNAAAAASRAGIRLPRAAKPASAVPAGAQVDVEGVSPYVTPNRDFYRVDTALSIPDVPAEGWSLRIHGMVDKELNLSFRDLMDMPLEEHRVTLTCVSNEVGGPYVGNALWLGVRTATLLEMAGVQDGADAIKSTSADRWTAGTPLEAVTDDRTSMVAIGMNGQPLPLAHGFPARLVVPGLYGFVSATKWLTDIEVTRFADFKGYWTTRGYTALAPIKFSSRIDVPKSFQAFPKDSVRMGGVAWAQTVGIAKVELSIDKGDWFEAELADEDNVETWRQWSYQWDEATTGIHTVQVRATTKDGTTQTSDRAPIRPNGTTGWQSVQFRVE</sequence>
<name>A0A371PCB7_9ACTN</name>
<dbReference type="GO" id="GO:0008482">
    <property type="term" value="F:sulfite oxidase activity"/>
    <property type="evidence" value="ECO:0007669"/>
    <property type="project" value="TreeGrafter"/>
</dbReference>
<keyword evidence="2" id="KW-0472">Membrane</keyword>
<gene>
    <name evidence="4" type="ORF">DX116_06580</name>
</gene>
<dbReference type="GO" id="GO:0006790">
    <property type="term" value="P:sulfur compound metabolic process"/>
    <property type="evidence" value="ECO:0007669"/>
    <property type="project" value="TreeGrafter"/>
</dbReference>
<feature type="transmembrane region" description="Helical" evidence="2">
    <location>
        <begin position="171"/>
        <end position="192"/>
    </location>
</feature>
<dbReference type="SUPFAM" id="SSF56524">
    <property type="entry name" value="Oxidoreductase molybdopterin-binding domain"/>
    <property type="match status" value="1"/>
</dbReference>
<organism evidence="4 5">
    <name type="scientific">Aeromicrobium endophyticum</name>
    <dbReference type="NCBI Taxonomy" id="2292704"/>
    <lineage>
        <taxon>Bacteria</taxon>
        <taxon>Bacillati</taxon>
        <taxon>Actinomycetota</taxon>
        <taxon>Actinomycetes</taxon>
        <taxon>Propionibacteriales</taxon>
        <taxon>Nocardioidaceae</taxon>
        <taxon>Aeromicrobium</taxon>
    </lineage>
</organism>
<dbReference type="InterPro" id="IPR000572">
    <property type="entry name" value="OxRdtase_Mopterin-bd_dom"/>
</dbReference>
<feature type="region of interest" description="Disordered" evidence="1">
    <location>
        <begin position="490"/>
        <end position="514"/>
    </location>
</feature>
<dbReference type="PANTHER" id="PTHR19372:SF7">
    <property type="entry name" value="SULFITE OXIDASE, MITOCHONDRIAL"/>
    <property type="match status" value="1"/>
</dbReference>